<feature type="domain" description="Spermatogenesis-associated protein 20-like TRX" evidence="1">
    <location>
        <begin position="61"/>
        <end position="221"/>
    </location>
</feature>
<dbReference type="EMBL" id="GBHO01045005">
    <property type="protein sequence ID" value="JAF98598.1"/>
    <property type="molecule type" value="Transcribed_RNA"/>
</dbReference>
<proteinExistence type="predicted"/>
<dbReference type="EMBL" id="GBHO01045006">
    <property type="protein sequence ID" value="JAF98597.1"/>
    <property type="molecule type" value="Transcribed_RNA"/>
</dbReference>
<accession>A0A0A9VSA9</accession>
<dbReference type="Gene3D" id="1.50.10.10">
    <property type="match status" value="1"/>
</dbReference>
<dbReference type="SUPFAM" id="SSF52833">
    <property type="entry name" value="Thioredoxin-like"/>
    <property type="match status" value="1"/>
</dbReference>
<evidence type="ECO:0000313" key="2">
    <source>
        <dbReference type="EMBL" id="JAF98596.1"/>
    </source>
</evidence>
<dbReference type="InterPro" id="IPR004879">
    <property type="entry name" value="Ssp411-like_TRX"/>
</dbReference>
<reference evidence="4" key="1">
    <citation type="journal article" date="2014" name="PLoS ONE">
        <title>Transcriptome-Based Identification of ABC Transporters in the Western Tarnished Plant Bug Lygus hesperus.</title>
        <authorList>
            <person name="Hull J.J."/>
            <person name="Chaney K."/>
            <person name="Geib S.M."/>
            <person name="Fabrick J.A."/>
            <person name="Brent C.S."/>
            <person name="Walsh D."/>
            <person name="Lavine L.C."/>
        </authorList>
    </citation>
    <scope>NUCLEOTIDE SEQUENCE</scope>
</reference>
<dbReference type="EMBL" id="GBHO01045007">
    <property type="protein sequence ID" value="JAF98596.1"/>
    <property type="molecule type" value="Transcribed_RNA"/>
</dbReference>
<dbReference type="Gene3D" id="3.40.30.10">
    <property type="entry name" value="Glutaredoxin"/>
    <property type="match status" value="1"/>
</dbReference>
<name>A0A0A9VSA9_LYGHE</name>
<dbReference type="InterPro" id="IPR036249">
    <property type="entry name" value="Thioredoxin-like_sf"/>
</dbReference>
<dbReference type="GO" id="GO:0005975">
    <property type="term" value="P:carbohydrate metabolic process"/>
    <property type="evidence" value="ECO:0007669"/>
    <property type="project" value="InterPro"/>
</dbReference>
<gene>
    <name evidence="4" type="primary">SPATA20_1</name>
    <name evidence="2" type="synonym">SPATA20_0</name>
    <name evidence="3" type="synonym">SPATA20_2</name>
    <name evidence="2" type="ORF">CM83_82677</name>
    <name evidence="3" type="ORF">CM83_82678</name>
    <name evidence="4" type="ORF">CM83_82679</name>
</gene>
<organism evidence="4">
    <name type="scientific">Lygus hesperus</name>
    <name type="common">Western plant bug</name>
    <dbReference type="NCBI Taxonomy" id="30085"/>
    <lineage>
        <taxon>Eukaryota</taxon>
        <taxon>Metazoa</taxon>
        <taxon>Ecdysozoa</taxon>
        <taxon>Arthropoda</taxon>
        <taxon>Hexapoda</taxon>
        <taxon>Insecta</taxon>
        <taxon>Pterygota</taxon>
        <taxon>Neoptera</taxon>
        <taxon>Paraneoptera</taxon>
        <taxon>Hemiptera</taxon>
        <taxon>Heteroptera</taxon>
        <taxon>Panheteroptera</taxon>
        <taxon>Cimicomorpha</taxon>
        <taxon>Miridae</taxon>
        <taxon>Mirini</taxon>
        <taxon>Lygus</taxon>
    </lineage>
</organism>
<dbReference type="PANTHER" id="PTHR42899">
    <property type="entry name" value="SPERMATOGENESIS-ASSOCIATED PROTEIN 20"/>
    <property type="match status" value="1"/>
</dbReference>
<dbReference type="InterPro" id="IPR012341">
    <property type="entry name" value="6hp_glycosidase-like_sf"/>
</dbReference>
<sequence>MFIRRAALLNFPAIETLKSGAPLAHLRCSIQNKLRRRPSFDSVRTLAMASGVKQDQETTRNRLGKECSPYLLQHANNPVDWYPWGEEAFEKARKEDKLIFLSVGYSTCHWCHVMERESFEDPNIASIMNEYFVNIKVDREERPDVDKIYMSFVQASSGSGGWPMSVFMTPDLKPVSGGTYFPPKDMYGRPGFKSILLNMAKQWSDQRQKVSATGTKITELLKQTTTFDVNIAGALIGGEIPDENVWKLCVTQFQDRYEPAFGGFAPSVKFPQASNFTFLFHVIMKEGDSEAGKTARRMALHTLDKMADGGIHDHIAQGFARYSTDRKWHVPHFEKMLYDQAQLAVTYSTAYIITKNKKYADVVRDILTYVSRDLSHPEGGFFSAEDADSYPEEGSSAKKEGAFYVWTHKEIVSLLDRPLASKPDLKLFEVFCEHYHVLPHGNVNPDLDPHNELTGQNVLAVFGSLKKTADKFDLSEEDLEKELEFGRKLLYDVRIKRPKPHLDDKIITAWNGMMISGYSKASCVLDDPSYSNRAVKAANFIKEHLYTPEKKLLRSCYTQGSSVKQIEKPIEGFLDDYACVIRGLIDLYEATFNQDWLKWAEELQKTQDELFWDNGLAGYFTTTNTDSSILIRMKEDMDGAEPSGNSVAAHNLIRLSVLFDSAELKEKAGKLLSSFTGRLTRVPIVLPEMVSALMLYHDSPSQVAVTGKISNSETAELVAVARKSSLPGIIVITTNDAGSFLCSKNAGLEKMKAVGERQAAYFCRGRTCMLPVTTAAELASLLQVQ</sequence>
<reference evidence="4" key="2">
    <citation type="submission" date="2014-07" db="EMBL/GenBank/DDBJ databases">
        <authorList>
            <person name="Hull J."/>
        </authorList>
    </citation>
    <scope>NUCLEOTIDE SEQUENCE</scope>
</reference>
<dbReference type="PANTHER" id="PTHR42899:SF1">
    <property type="entry name" value="SPERMATOGENESIS-ASSOCIATED PROTEIN 20"/>
    <property type="match status" value="1"/>
</dbReference>
<dbReference type="SUPFAM" id="SSF48208">
    <property type="entry name" value="Six-hairpin glycosidases"/>
    <property type="match status" value="1"/>
</dbReference>
<evidence type="ECO:0000313" key="4">
    <source>
        <dbReference type="EMBL" id="JAF98598.1"/>
    </source>
</evidence>
<dbReference type="Pfam" id="PF03190">
    <property type="entry name" value="Thioredox_DsbH"/>
    <property type="match status" value="1"/>
</dbReference>
<dbReference type="InterPro" id="IPR008928">
    <property type="entry name" value="6-hairpin_glycosidase_sf"/>
</dbReference>
<evidence type="ECO:0000313" key="3">
    <source>
        <dbReference type="EMBL" id="JAF98597.1"/>
    </source>
</evidence>
<dbReference type="InterPro" id="IPR024705">
    <property type="entry name" value="Ssp411"/>
</dbReference>
<evidence type="ECO:0000259" key="1">
    <source>
        <dbReference type="Pfam" id="PF03190"/>
    </source>
</evidence>
<dbReference type="CDD" id="cd02955">
    <property type="entry name" value="SSP411"/>
    <property type="match status" value="1"/>
</dbReference>
<protein>
    <submittedName>
        <fullName evidence="4">Spermatogenesis-associated protein 20</fullName>
    </submittedName>
</protein>
<dbReference type="AlphaFoldDB" id="A0A0A9VSA9"/>
<dbReference type="PIRSF" id="PIRSF006402">
    <property type="entry name" value="UCP006402_thioredoxin"/>
    <property type="match status" value="1"/>
</dbReference>